<feature type="non-terminal residue" evidence="1">
    <location>
        <position position="136"/>
    </location>
</feature>
<sequence length="136" mass="15681">LDNNLDANIESLNIDDNFYDNVNKKFDRDLDNNLDANVESLDDFDDNVNEKFNRDLDNNLDANVESLDLNNDFDDNVNEKFDRDFDSSPILSEVDAEQHIKAYAIKYGFATRLSHTDKILEFLIKAKIVCCRARAP</sequence>
<feature type="non-terminal residue" evidence="1">
    <location>
        <position position="1"/>
    </location>
</feature>
<evidence type="ECO:0000313" key="1">
    <source>
        <dbReference type="EMBL" id="CAG8806053.1"/>
    </source>
</evidence>
<evidence type="ECO:0000313" key="2">
    <source>
        <dbReference type="Proteomes" id="UP000789396"/>
    </source>
</evidence>
<dbReference type="AlphaFoldDB" id="A0A9N9K0P3"/>
<comment type="caution">
    <text evidence="1">The sequence shown here is derived from an EMBL/GenBank/DDBJ whole genome shotgun (WGS) entry which is preliminary data.</text>
</comment>
<gene>
    <name evidence="1" type="ORF">RFULGI_LOCUS18235</name>
</gene>
<organism evidence="1 2">
    <name type="scientific">Racocetra fulgida</name>
    <dbReference type="NCBI Taxonomy" id="60492"/>
    <lineage>
        <taxon>Eukaryota</taxon>
        <taxon>Fungi</taxon>
        <taxon>Fungi incertae sedis</taxon>
        <taxon>Mucoromycota</taxon>
        <taxon>Glomeromycotina</taxon>
        <taxon>Glomeromycetes</taxon>
        <taxon>Diversisporales</taxon>
        <taxon>Gigasporaceae</taxon>
        <taxon>Racocetra</taxon>
    </lineage>
</organism>
<protein>
    <submittedName>
        <fullName evidence="1">13279_t:CDS:1</fullName>
    </submittedName>
</protein>
<reference evidence="1" key="1">
    <citation type="submission" date="2021-06" db="EMBL/GenBank/DDBJ databases">
        <authorList>
            <person name="Kallberg Y."/>
            <person name="Tangrot J."/>
            <person name="Rosling A."/>
        </authorList>
    </citation>
    <scope>NUCLEOTIDE SEQUENCE</scope>
    <source>
        <strain evidence="1">IN212</strain>
    </source>
</reference>
<dbReference type="EMBL" id="CAJVPZ010078266">
    <property type="protein sequence ID" value="CAG8806053.1"/>
    <property type="molecule type" value="Genomic_DNA"/>
</dbReference>
<dbReference type="Proteomes" id="UP000789396">
    <property type="component" value="Unassembled WGS sequence"/>
</dbReference>
<name>A0A9N9K0P3_9GLOM</name>
<keyword evidence="2" id="KW-1185">Reference proteome</keyword>
<accession>A0A9N9K0P3</accession>
<proteinExistence type="predicted"/>